<dbReference type="Proteomes" id="UP000593591">
    <property type="component" value="Chromosome"/>
</dbReference>
<evidence type="ECO:0000313" key="4">
    <source>
        <dbReference type="Proteomes" id="UP000593591"/>
    </source>
</evidence>
<dbReference type="EMBL" id="JACHFR010000002">
    <property type="protein sequence ID" value="MBB5218951.1"/>
    <property type="molecule type" value="Genomic_DNA"/>
</dbReference>
<name>A0A840SHR1_9SPIR</name>
<reference evidence="1 3" key="2">
    <citation type="submission" date="2020-08" db="EMBL/GenBank/DDBJ databases">
        <title>Genomic Encyclopedia of Type Strains, Phase IV (KMG-IV): sequencing the most valuable type-strain genomes for metagenomic binning, comparative biology and taxonomic classification.</title>
        <authorList>
            <person name="Goeker M."/>
        </authorList>
    </citation>
    <scope>NUCLEOTIDE SEQUENCE [LARGE SCALE GENOMIC DNA]</scope>
    <source>
        <strain evidence="1 3">DSM 103679</strain>
    </source>
</reference>
<dbReference type="RefSeq" id="WP_184652389.1">
    <property type="nucleotide sequence ID" value="NZ_JACHFR010000002.1"/>
</dbReference>
<evidence type="ECO:0000313" key="3">
    <source>
        <dbReference type="Proteomes" id="UP000578697"/>
    </source>
</evidence>
<keyword evidence="3" id="KW-1185">Reference proteome</keyword>
<dbReference type="EMBL" id="CP031517">
    <property type="protein sequence ID" value="QOS41138.1"/>
    <property type="molecule type" value="Genomic_DNA"/>
</dbReference>
<gene>
    <name evidence="2" type="ORF">DYE49_12035</name>
    <name evidence="1" type="ORF">HNP77_001320</name>
</gene>
<sequence length="267" mass="31090">MKESSRFKPLNKLTFTDDYMFGEVLKDPELCAGVIERLLKIKVDHIEYPELQKTIKPTYESHGVRFDVYIKDSDKVYDIEMQNNTYDEILLRSRYYQSMIDVDNLLKGHIYKDLPESFIIFICKNDPLGKKLPCYTFKSTCLETEITNKTDKTVKVFYNASAWDKTENEELKSFFKFICNNKAESSFTKSLLQKVRETIKNEEFIARYMAVNLHDYDIMEAGRKEGLTEGAREAKIQTAKNMLVEKIPIETIVKCTGLSIEEVKNLG</sequence>
<organism evidence="1 3">
    <name type="scientific">Treponema rectale</name>
    <dbReference type="NCBI Taxonomy" id="744512"/>
    <lineage>
        <taxon>Bacteria</taxon>
        <taxon>Pseudomonadati</taxon>
        <taxon>Spirochaetota</taxon>
        <taxon>Spirochaetia</taxon>
        <taxon>Spirochaetales</taxon>
        <taxon>Treponemataceae</taxon>
        <taxon>Treponema</taxon>
    </lineage>
</organism>
<proteinExistence type="predicted"/>
<accession>A0A840SHR1</accession>
<dbReference type="NCBIfam" id="TIGR01784">
    <property type="entry name" value="T_den_put_tspse"/>
    <property type="match status" value="1"/>
</dbReference>
<reference evidence="2 4" key="1">
    <citation type="submission" date="2018-08" db="EMBL/GenBank/DDBJ databases">
        <title>The first complete genome of Treponema rectale (CHPAT), a commensal spirochete of the bovine rectum.</title>
        <authorList>
            <person name="Staton G.J."/>
            <person name="Clegg S.R."/>
            <person name="Carter S.D."/>
            <person name="Radford A.D."/>
            <person name="Darby A."/>
            <person name="Hall N."/>
            <person name="Birtles R.J."/>
            <person name="Evans N.J."/>
        </authorList>
    </citation>
    <scope>NUCLEOTIDE SEQUENCE [LARGE SCALE GENOMIC DNA]</scope>
    <source>
        <strain evidence="2 4">CHPA</strain>
    </source>
</reference>
<evidence type="ECO:0000313" key="2">
    <source>
        <dbReference type="EMBL" id="QOS41138.1"/>
    </source>
</evidence>
<protein>
    <submittedName>
        <fullName evidence="1">Putative transposase/invertase (TIGR01784 family)</fullName>
    </submittedName>
    <submittedName>
        <fullName evidence="2">Rpn family recombination-promoting nuclease/putative transposase</fullName>
    </submittedName>
</protein>
<dbReference type="AlphaFoldDB" id="A0A840SHR1"/>
<evidence type="ECO:0000313" key="1">
    <source>
        <dbReference type="EMBL" id="MBB5218951.1"/>
    </source>
</evidence>
<dbReference type="KEGG" id="trc:DYE49_12035"/>
<dbReference type="Pfam" id="PF12784">
    <property type="entry name" value="PDDEXK_2"/>
    <property type="match status" value="1"/>
</dbReference>
<dbReference type="Proteomes" id="UP000578697">
    <property type="component" value="Unassembled WGS sequence"/>
</dbReference>
<dbReference type="InterPro" id="IPR010106">
    <property type="entry name" value="RpnA"/>
</dbReference>